<evidence type="ECO:0000256" key="2">
    <source>
        <dbReference type="ARBA" id="ARBA00010421"/>
    </source>
</evidence>
<dbReference type="SUPFAM" id="SSF50685">
    <property type="entry name" value="Barwin-like endoglucanases"/>
    <property type="match status" value="1"/>
</dbReference>
<keyword evidence="3" id="KW-0964">Secreted</keyword>
<dbReference type="CDD" id="cd22778">
    <property type="entry name" value="DPBB_CEPL-like"/>
    <property type="match status" value="1"/>
</dbReference>
<comment type="caution">
    <text evidence="4">The sequence shown here is derived from an EMBL/GenBank/DDBJ whole genome shotgun (WGS) entry which is preliminary data.</text>
</comment>
<evidence type="ECO:0000313" key="5">
    <source>
        <dbReference type="Proteomes" id="UP001610446"/>
    </source>
</evidence>
<evidence type="ECO:0000256" key="1">
    <source>
        <dbReference type="ARBA" id="ARBA00004613"/>
    </source>
</evidence>
<evidence type="ECO:0000256" key="3">
    <source>
        <dbReference type="ARBA" id="ARBA00022525"/>
    </source>
</evidence>
<proteinExistence type="inferred from homology"/>
<name>A0ABR4JDH8_9EURO</name>
<sequence length="136" mass="14517">MKFSTITAVFASASFLTSQHSFACSDRPNGLITKYKGAVKNVAQLRTKLKPNVHVTAHAFVPRWSSPNCGACCRARNPKNNRSFKFVATDVLGDTSAAVIAGADAFKVVSPLGTTGEGTILVYVTPLPDDPSHCFK</sequence>
<evidence type="ECO:0000313" key="4">
    <source>
        <dbReference type="EMBL" id="KAL2838096.1"/>
    </source>
</evidence>
<keyword evidence="5" id="KW-1185">Reference proteome</keyword>
<dbReference type="InterPro" id="IPR036908">
    <property type="entry name" value="RlpA-like_sf"/>
</dbReference>
<dbReference type="EMBL" id="JBFXLU010000150">
    <property type="protein sequence ID" value="KAL2838096.1"/>
    <property type="molecule type" value="Genomic_DNA"/>
</dbReference>
<accession>A0ABR4JDH8</accession>
<comment type="subcellular location">
    <subcellularLocation>
        <location evidence="1">Secreted</location>
    </subcellularLocation>
</comment>
<gene>
    <name evidence="4" type="ORF">BJY01DRAFT_251105</name>
</gene>
<dbReference type="Pfam" id="PF07249">
    <property type="entry name" value="Cerato-platanin"/>
    <property type="match status" value="1"/>
</dbReference>
<dbReference type="InterPro" id="IPR010829">
    <property type="entry name" value="Cerato-platanin"/>
</dbReference>
<dbReference type="Gene3D" id="2.40.40.10">
    <property type="entry name" value="RlpA-like domain"/>
    <property type="match status" value="1"/>
</dbReference>
<dbReference type="Proteomes" id="UP001610446">
    <property type="component" value="Unassembled WGS sequence"/>
</dbReference>
<reference evidence="4 5" key="1">
    <citation type="submission" date="2024-07" db="EMBL/GenBank/DDBJ databases">
        <title>Section-level genome sequencing and comparative genomics of Aspergillus sections Usti and Cavernicolus.</title>
        <authorList>
            <consortium name="Lawrence Berkeley National Laboratory"/>
            <person name="Nybo J.L."/>
            <person name="Vesth T.C."/>
            <person name="Theobald S."/>
            <person name="Frisvad J.C."/>
            <person name="Larsen T.O."/>
            <person name="Kjaerboelling I."/>
            <person name="Rothschild-Mancinelli K."/>
            <person name="Lyhne E.K."/>
            <person name="Kogle M.E."/>
            <person name="Barry K."/>
            <person name="Clum A."/>
            <person name="Na H."/>
            <person name="Ledsgaard L."/>
            <person name="Lin J."/>
            <person name="Lipzen A."/>
            <person name="Kuo A."/>
            <person name="Riley R."/>
            <person name="Mondo S."/>
            <person name="Labutti K."/>
            <person name="Haridas S."/>
            <person name="Pangalinan J."/>
            <person name="Salamov A.A."/>
            <person name="Simmons B.A."/>
            <person name="Magnuson J.K."/>
            <person name="Chen J."/>
            <person name="Drula E."/>
            <person name="Henrissat B."/>
            <person name="Wiebenga A."/>
            <person name="Lubbers R.J."/>
            <person name="Gomes A.C."/>
            <person name="Makela M.R."/>
            <person name="Stajich J."/>
            <person name="Grigoriev I.V."/>
            <person name="Mortensen U.H."/>
            <person name="De Vries R.P."/>
            <person name="Baker S.E."/>
            <person name="Andersen M.R."/>
        </authorList>
    </citation>
    <scope>NUCLEOTIDE SEQUENCE [LARGE SCALE GENOMIC DNA]</scope>
    <source>
        <strain evidence="4 5">CBS 123904</strain>
    </source>
</reference>
<protein>
    <submittedName>
        <fullName evidence="4">Uncharacterized protein</fullName>
    </submittedName>
</protein>
<comment type="similarity">
    <text evidence="2">Belongs to the cerato-platanin family.</text>
</comment>
<organism evidence="4 5">
    <name type="scientific">Aspergillus pseudoustus</name>
    <dbReference type="NCBI Taxonomy" id="1810923"/>
    <lineage>
        <taxon>Eukaryota</taxon>
        <taxon>Fungi</taxon>
        <taxon>Dikarya</taxon>
        <taxon>Ascomycota</taxon>
        <taxon>Pezizomycotina</taxon>
        <taxon>Eurotiomycetes</taxon>
        <taxon>Eurotiomycetidae</taxon>
        <taxon>Eurotiales</taxon>
        <taxon>Aspergillaceae</taxon>
        <taxon>Aspergillus</taxon>
        <taxon>Aspergillus subgen. Nidulantes</taxon>
    </lineage>
</organism>